<reference evidence="1" key="1">
    <citation type="submission" date="2023-10" db="EMBL/GenBank/DDBJ databases">
        <authorList>
            <person name="Chen Y."/>
            <person name="Shah S."/>
            <person name="Dougan E. K."/>
            <person name="Thang M."/>
            <person name="Chan C."/>
        </authorList>
    </citation>
    <scope>NUCLEOTIDE SEQUENCE [LARGE SCALE GENOMIC DNA]</scope>
</reference>
<evidence type="ECO:0000313" key="1">
    <source>
        <dbReference type="EMBL" id="CAK0869276.1"/>
    </source>
</evidence>
<comment type="caution">
    <text evidence="1">The sequence shown here is derived from an EMBL/GenBank/DDBJ whole genome shotgun (WGS) entry which is preliminary data.</text>
</comment>
<proteinExistence type="predicted"/>
<name>A0ABN9V8J0_9DINO</name>
<keyword evidence="2" id="KW-1185">Reference proteome</keyword>
<dbReference type="EMBL" id="CAUYUJ010016837">
    <property type="protein sequence ID" value="CAK0869276.1"/>
    <property type="molecule type" value="Genomic_DNA"/>
</dbReference>
<accession>A0ABN9V8J0</accession>
<evidence type="ECO:0000313" key="2">
    <source>
        <dbReference type="Proteomes" id="UP001189429"/>
    </source>
</evidence>
<evidence type="ECO:0008006" key="3">
    <source>
        <dbReference type="Google" id="ProtNLM"/>
    </source>
</evidence>
<gene>
    <name evidence="1" type="ORF">PCOR1329_LOCUS55682</name>
</gene>
<organism evidence="1 2">
    <name type="scientific">Prorocentrum cordatum</name>
    <dbReference type="NCBI Taxonomy" id="2364126"/>
    <lineage>
        <taxon>Eukaryota</taxon>
        <taxon>Sar</taxon>
        <taxon>Alveolata</taxon>
        <taxon>Dinophyceae</taxon>
        <taxon>Prorocentrales</taxon>
        <taxon>Prorocentraceae</taxon>
        <taxon>Prorocentrum</taxon>
    </lineage>
</organism>
<protein>
    <recommendedName>
        <fullName evidence="3">Reverse transcriptase domain-containing protein</fullName>
    </recommendedName>
</protein>
<dbReference type="Proteomes" id="UP001189429">
    <property type="component" value="Unassembled WGS sequence"/>
</dbReference>
<sequence length="248" mass="26816">MMSLGPFLYHLSWPCLAVARSQGRGGLLHMRPASAASSAAGACSSLASFRAVDVVAVDVLMRRVSRLLPDCTLRGYADDLALVSRSVWRDVLLEPVVSDFERVSGLALHAKKSVLVPPRPIPVDEVQSCLNEVAPRWGSFKIASHAKYPAFVVGPGRGEVSWDSAAAQFFERSSVWGAARAGMLHAIEAFRVFILPVMTFPAQLDPLPSNCGALEINAIRRRFPGPPWLVHARAPEVALARKLSQGTP</sequence>